<keyword evidence="5 6" id="KW-0472">Membrane</keyword>
<dbReference type="RefSeq" id="WP_378113506.1">
    <property type="nucleotide sequence ID" value="NZ_JBHSNC010000055.1"/>
</dbReference>
<evidence type="ECO:0000256" key="5">
    <source>
        <dbReference type="ARBA" id="ARBA00023136"/>
    </source>
</evidence>
<evidence type="ECO:0000256" key="2">
    <source>
        <dbReference type="ARBA" id="ARBA00022475"/>
    </source>
</evidence>
<reference evidence="8" key="1">
    <citation type="journal article" date="2019" name="Int. J. Syst. Evol. Microbiol.">
        <title>The Global Catalogue of Microorganisms (GCM) 10K type strain sequencing project: providing services to taxonomists for standard genome sequencing and annotation.</title>
        <authorList>
            <consortium name="The Broad Institute Genomics Platform"/>
            <consortium name="The Broad Institute Genome Sequencing Center for Infectious Disease"/>
            <person name="Wu L."/>
            <person name="Ma J."/>
        </authorList>
    </citation>
    <scope>NUCLEOTIDE SEQUENCE [LARGE SCALE GENOMIC DNA]</scope>
    <source>
        <strain evidence="8">CGMCC 1.18578</strain>
    </source>
</reference>
<evidence type="ECO:0000256" key="3">
    <source>
        <dbReference type="ARBA" id="ARBA00022692"/>
    </source>
</evidence>
<keyword evidence="2" id="KW-1003">Cell membrane</keyword>
<feature type="transmembrane region" description="Helical" evidence="6">
    <location>
        <begin position="118"/>
        <end position="139"/>
    </location>
</feature>
<name>A0ABW0R6Q0_9BACL</name>
<dbReference type="EMBL" id="JBHSNC010000055">
    <property type="protein sequence ID" value="MFC5531542.1"/>
    <property type="molecule type" value="Genomic_DNA"/>
</dbReference>
<dbReference type="InterPro" id="IPR050833">
    <property type="entry name" value="Poly_Biosynth_Transport"/>
</dbReference>
<feature type="transmembrane region" description="Helical" evidence="6">
    <location>
        <begin position="90"/>
        <end position="112"/>
    </location>
</feature>
<feature type="transmembrane region" description="Helical" evidence="6">
    <location>
        <begin position="154"/>
        <end position="176"/>
    </location>
</feature>
<keyword evidence="3 6" id="KW-0812">Transmembrane</keyword>
<accession>A0ABW0R6Q0</accession>
<feature type="transmembrane region" description="Helical" evidence="6">
    <location>
        <begin position="12"/>
        <end position="33"/>
    </location>
</feature>
<dbReference type="Proteomes" id="UP001596108">
    <property type="component" value="Unassembled WGS sequence"/>
</dbReference>
<feature type="transmembrane region" description="Helical" evidence="6">
    <location>
        <begin position="232"/>
        <end position="253"/>
    </location>
</feature>
<feature type="transmembrane region" description="Helical" evidence="6">
    <location>
        <begin position="428"/>
        <end position="448"/>
    </location>
</feature>
<keyword evidence="8" id="KW-1185">Reference proteome</keyword>
<evidence type="ECO:0000313" key="8">
    <source>
        <dbReference type="Proteomes" id="UP001596108"/>
    </source>
</evidence>
<feature type="transmembrane region" description="Helical" evidence="6">
    <location>
        <begin position="374"/>
        <end position="393"/>
    </location>
</feature>
<organism evidence="7 8">
    <name type="scientific">Cohnella yongneupensis</name>
    <dbReference type="NCBI Taxonomy" id="425006"/>
    <lineage>
        <taxon>Bacteria</taxon>
        <taxon>Bacillati</taxon>
        <taxon>Bacillota</taxon>
        <taxon>Bacilli</taxon>
        <taxon>Bacillales</taxon>
        <taxon>Paenibacillaceae</taxon>
        <taxon>Cohnella</taxon>
    </lineage>
</organism>
<dbReference type="PANTHER" id="PTHR30250:SF26">
    <property type="entry name" value="PSMA PROTEIN"/>
    <property type="match status" value="1"/>
</dbReference>
<proteinExistence type="predicted"/>
<feature type="transmembrane region" description="Helical" evidence="6">
    <location>
        <begin position="45"/>
        <end position="69"/>
    </location>
</feature>
<feature type="transmembrane region" description="Helical" evidence="6">
    <location>
        <begin position="460"/>
        <end position="483"/>
    </location>
</feature>
<evidence type="ECO:0000256" key="6">
    <source>
        <dbReference type="SAM" id="Phobius"/>
    </source>
</evidence>
<feature type="transmembrane region" description="Helical" evidence="6">
    <location>
        <begin position="303"/>
        <end position="327"/>
    </location>
</feature>
<evidence type="ECO:0000256" key="4">
    <source>
        <dbReference type="ARBA" id="ARBA00022989"/>
    </source>
</evidence>
<dbReference type="PANTHER" id="PTHR30250">
    <property type="entry name" value="PST FAMILY PREDICTED COLANIC ACID TRANSPORTER"/>
    <property type="match status" value="1"/>
</dbReference>
<feature type="transmembrane region" description="Helical" evidence="6">
    <location>
        <begin position="339"/>
        <end position="362"/>
    </location>
</feature>
<comment type="subcellular location">
    <subcellularLocation>
        <location evidence="1">Cell membrane</location>
        <topology evidence="1">Multi-pass membrane protein</topology>
    </subcellularLocation>
</comment>
<keyword evidence="4 6" id="KW-1133">Transmembrane helix</keyword>
<evidence type="ECO:0000313" key="7">
    <source>
        <dbReference type="EMBL" id="MFC5531542.1"/>
    </source>
</evidence>
<protein>
    <submittedName>
        <fullName evidence="7">Lipopolysaccharide biosynthesis protein</fullName>
    </submittedName>
</protein>
<gene>
    <name evidence="7" type="ORF">ACFPQ4_19150</name>
</gene>
<feature type="transmembrane region" description="Helical" evidence="6">
    <location>
        <begin position="182"/>
        <end position="203"/>
    </location>
</feature>
<evidence type="ECO:0000256" key="1">
    <source>
        <dbReference type="ARBA" id="ARBA00004651"/>
    </source>
</evidence>
<comment type="caution">
    <text evidence="7">The sequence shown here is derived from an EMBL/GenBank/DDBJ whole genome shotgun (WGS) entry which is preliminary data.</text>
</comment>
<sequence>MHRTKKSVYNIVSMLSSTVINSVMGLIVVNLTIRTYGSDMNGFSATVAQFMVFLTIIEGGFGMATNVALYKPFVESDRQKINAILSASRIVYLILSGVFTVIALGIAIFYPYFVKSDLNVGLMTTFFLMAIFPAAISFLTEKYRVLFEVSQREYILYSVSAVVTFLTHLSSILIMLSGGGILWVRFSIMCFGLSMSLILILLFRKYFSRVSFRAKPDFSGLKSTPNVMVQKLANALYISLPTLVISSFVGTVYASVFMIYNSIFAVVKNVITSFVSAPINGFGQLLAEKGPEGVRSIFRTFEFITVLVLNTLITTTIVFIVPFIRIYTHGVNDINYVDWNMAVLFMIVVIFEVIFLPSSIILNVSGRFKASRDIHVVSCAILCVSSLTLVHFYGVYGVLIGNLLCNIVRAQLAIQYTHHRILQMDSGAYYRVLFFNSALSFLISFAGYRLDLNFGGYVPLLLAGAAGFVAIGAIVAVMNYLFFKREMVEAFDRFAGITFRKLRRAI</sequence>